<evidence type="ECO:0000313" key="2">
    <source>
        <dbReference type="EMBL" id="KLT38919.1"/>
    </source>
</evidence>
<keyword evidence="3" id="KW-1185">Reference proteome</keyword>
<accession>A0A0J1AUH2</accession>
<sequence length="129" mass="13991">MMSWKTCQNGEARRARRPAPSGMAGVSQACSSNGRRAKHRTKSNGYDGKTDVLAHPPLHCLAQCHVLMIRWVEQAAAGAKELPAEVGRRYVLLERATENSLCSILEHCAAVECAVCAAADEEYEGDIGH</sequence>
<gene>
    <name evidence="2" type="ORF">CC85DRAFT_289046</name>
</gene>
<reference evidence="2 3" key="1">
    <citation type="submission" date="2015-03" db="EMBL/GenBank/DDBJ databases">
        <title>Genomics and transcriptomics of the oil-accumulating basidiomycete yeast T. oleaginosus allow insights into substrate utilization and the diverse evolutionary trajectories of mating systems in fungi.</title>
        <authorList>
            <consortium name="DOE Joint Genome Institute"/>
            <person name="Kourist R."/>
            <person name="Kracht O."/>
            <person name="Bracharz F."/>
            <person name="Lipzen A."/>
            <person name="Nolan M."/>
            <person name="Ohm R."/>
            <person name="Grigoriev I."/>
            <person name="Sun S."/>
            <person name="Heitman J."/>
            <person name="Bruck T."/>
            <person name="Nowrousian M."/>
        </authorList>
    </citation>
    <scope>NUCLEOTIDE SEQUENCE [LARGE SCALE GENOMIC DNA]</scope>
    <source>
        <strain evidence="2 3">IBC0246</strain>
    </source>
</reference>
<proteinExistence type="predicted"/>
<dbReference type="GeneID" id="28985087"/>
<dbReference type="EMBL" id="KQ087277">
    <property type="protein sequence ID" value="KLT38919.1"/>
    <property type="molecule type" value="Genomic_DNA"/>
</dbReference>
<name>A0A0J1AUH2_9TREE</name>
<protein>
    <submittedName>
        <fullName evidence="2">Uncharacterized protein</fullName>
    </submittedName>
</protein>
<dbReference type="AlphaFoldDB" id="A0A0J1AUH2"/>
<dbReference type="Proteomes" id="UP000053611">
    <property type="component" value="Unassembled WGS sequence"/>
</dbReference>
<evidence type="ECO:0000313" key="3">
    <source>
        <dbReference type="Proteomes" id="UP000053611"/>
    </source>
</evidence>
<dbReference type="RefSeq" id="XP_018275410.1">
    <property type="nucleotide sequence ID" value="XM_018424484.1"/>
</dbReference>
<feature type="region of interest" description="Disordered" evidence="1">
    <location>
        <begin position="1"/>
        <end position="48"/>
    </location>
</feature>
<dbReference type="PROSITE" id="PS51257">
    <property type="entry name" value="PROKAR_LIPOPROTEIN"/>
    <property type="match status" value="1"/>
</dbReference>
<organism evidence="2 3">
    <name type="scientific">Cutaneotrichosporon oleaginosum</name>
    <dbReference type="NCBI Taxonomy" id="879819"/>
    <lineage>
        <taxon>Eukaryota</taxon>
        <taxon>Fungi</taxon>
        <taxon>Dikarya</taxon>
        <taxon>Basidiomycota</taxon>
        <taxon>Agaricomycotina</taxon>
        <taxon>Tremellomycetes</taxon>
        <taxon>Trichosporonales</taxon>
        <taxon>Trichosporonaceae</taxon>
        <taxon>Cutaneotrichosporon</taxon>
    </lineage>
</organism>
<evidence type="ECO:0000256" key="1">
    <source>
        <dbReference type="SAM" id="MobiDB-lite"/>
    </source>
</evidence>